<dbReference type="Proteomes" id="UP001162992">
    <property type="component" value="Chromosome 12"/>
</dbReference>
<dbReference type="EMBL" id="CM055103">
    <property type="protein sequence ID" value="KAJ7535161.1"/>
    <property type="molecule type" value="Genomic_DNA"/>
</dbReference>
<gene>
    <name evidence="1" type="ORF">O6H91_12G021200</name>
</gene>
<keyword evidence="2" id="KW-1185">Reference proteome</keyword>
<organism evidence="1 2">
    <name type="scientific">Diphasiastrum complanatum</name>
    <name type="common">Issler's clubmoss</name>
    <name type="synonym">Lycopodium complanatum</name>
    <dbReference type="NCBI Taxonomy" id="34168"/>
    <lineage>
        <taxon>Eukaryota</taxon>
        <taxon>Viridiplantae</taxon>
        <taxon>Streptophyta</taxon>
        <taxon>Embryophyta</taxon>
        <taxon>Tracheophyta</taxon>
        <taxon>Lycopodiopsida</taxon>
        <taxon>Lycopodiales</taxon>
        <taxon>Lycopodiaceae</taxon>
        <taxon>Lycopodioideae</taxon>
        <taxon>Diphasiastrum</taxon>
    </lineage>
</organism>
<reference evidence="2" key="1">
    <citation type="journal article" date="2024" name="Proc. Natl. Acad. Sci. U.S.A.">
        <title>Extraordinary preservation of gene collinearity over three hundred million years revealed in homosporous lycophytes.</title>
        <authorList>
            <person name="Li C."/>
            <person name="Wickell D."/>
            <person name="Kuo L.Y."/>
            <person name="Chen X."/>
            <person name="Nie B."/>
            <person name="Liao X."/>
            <person name="Peng D."/>
            <person name="Ji J."/>
            <person name="Jenkins J."/>
            <person name="Williams M."/>
            <person name="Shu S."/>
            <person name="Plott C."/>
            <person name="Barry K."/>
            <person name="Rajasekar S."/>
            <person name="Grimwood J."/>
            <person name="Han X."/>
            <person name="Sun S."/>
            <person name="Hou Z."/>
            <person name="He W."/>
            <person name="Dai G."/>
            <person name="Sun C."/>
            <person name="Schmutz J."/>
            <person name="Leebens-Mack J.H."/>
            <person name="Li F.W."/>
            <person name="Wang L."/>
        </authorList>
    </citation>
    <scope>NUCLEOTIDE SEQUENCE [LARGE SCALE GENOMIC DNA]</scope>
    <source>
        <strain evidence="2">cv. PW_Plant_1</strain>
    </source>
</reference>
<protein>
    <submittedName>
        <fullName evidence="1">Uncharacterized protein</fullName>
    </submittedName>
</protein>
<comment type="caution">
    <text evidence="1">The sequence shown here is derived from an EMBL/GenBank/DDBJ whole genome shotgun (WGS) entry which is preliminary data.</text>
</comment>
<name>A0ACC2BZJ0_DIPCM</name>
<accession>A0ACC2BZJ0</accession>
<sequence length="255" mass="28659">MFALRRLANRHARHRTVLSLLQHVNSSPQSTDKVVEGFSQLKLSAPRLFATKEGSSEGAPSSPELFTSESMCVCSGKASKLLDGSKQRKTKKKERFGTYDNDFEDELDDMPHEEGIDHLYDARSIVEEWMGDPTFFGMIAEDALSSGETSKDGPPGEGPILRWETRLVLGPGGDGWHPANRKVKVSVYVKELELSKKAKERLLALVGKRYNPRKDELTIVSERYSHREENRKDVLRTLYALIEEANKADEIATPV</sequence>
<proteinExistence type="predicted"/>
<evidence type="ECO:0000313" key="1">
    <source>
        <dbReference type="EMBL" id="KAJ7535161.1"/>
    </source>
</evidence>
<evidence type="ECO:0000313" key="2">
    <source>
        <dbReference type="Proteomes" id="UP001162992"/>
    </source>
</evidence>